<sequence>MKMGDIIESVHTGNKFIIEYISNDGKSFVLVYQTDATQPSRCYADYDIRRSFRKVNP</sequence>
<evidence type="ECO:0000313" key="1">
    <source>
        <dbReference type="EMBL" id="VFS43804.1"/>
    </source>
</evidence>
<protein>
    <recommendedName>
        <fullName evidence="3">DUF4222 domain-containing protein</fullName>
    </recommendedName>
</protein>
<dbReference type="EMBL" id="CAADIW010000069">
    <property type="protein sequence ID" value="VFS43804.1"/>
    <property type="molecule type" value="Genomic_DNA"/>
</dbReference>
<proteinExistence type="predicted"/>
<dbReference type="Proteomes" id="UP000351155">
    <property type="component" value="Unassembled WGS sequence"/>
</dbReference>
<name>A0A484Z5P2_9ENTR</name>
<evidence type="ECO:0008006" key="3">
    <source>
        <dbReference type="Google" id="ProtNLM"/>
    </source>
</evidence>
<evidence type="ECO:0000313" key="2">
    <source>
        <dbReference type="Proteomes" id="UP000351155"/>
    </source>
</evidence>
<organism evidence="1 2">
    <name type="scientific">Enterobacter cancerogenus</name>
    <dbReference type="NCBI Taxonomy" id="69218"/>
    <lineage>
        <taxon>Bacteria</taxon>
        <taxon>Pseudomonadati</taxon>
        <taxon>Pseudomonadota</taxon>
        <taxon>Gammaproteobacteria</taxon>
        <taxon>Enterobacterales</taxon>
        <taxon>Enterobacteriaceae</taxon>
        <taxon>Enterobacter</taxon>
        <taxon>Enterobacter cloacae complex</taxon>
    </lineage>
</organism>
<accession>A0A484Z5P2</accession>
<dbReference type="AlphaFoldDB" id="A0A484Z5P2"/>
<reference evidence="1 2" key="1">
    <citation type="submission" date="2019-03" db="EMBL/GenBank/DDBJ databases">
        <authorList>
            <consortium name="Pathogen Informatics"/>
        </authorList>
    </citation>
    <scope>NUCLEOTIDE SEQUENCE [LARGE SCALE GENOMIC DNA]</scope>
    <source>
        <strain evidence="1 2">NCTC12126</strain>
    </source>
</reference>
<gene>
    <name evidence="1" type="ORF">NCTC12126_05069</name>
</gene>